<dbReference type="HOGENOM" id="CLU_1554571_0_0_9"/>
<feature type="transmembrane region" description="Helical" evidence="6">
    <location>
        <begin position="61"/>
        <end position="90"/>
    </location>
</feature>
<evidence type="ECO:0000256" key="7">
    <source>
        <dbReference type="SAM" id="MobiDB-lite"/>
    </source>
</evidence>
<keyword evidence="5 6" id="KW-0472">Membrane</keyword>
<dbReference type="PANTHER" id="PTHR43701">
    <property type="entry name" value="MEMBRANE TRANSPORTER PROTEIN MJ0441-RELATED"/>
    <property type="match status" value="1"/>
</dbReference>
<feature type="transmembrane region" description="Helical" evidence="6">
    <location>
        <begin position="126"/>
        <end position="145"/>
    </location>
</feature>
<feature type="transmembrane region" description="Helical" evidence="6">
    <location>
        <begin position="152"/>
        <end position="170"/>
    </location>
</feature>
<sequence length="172" mass="17869">MRCAGDGGKEVPLDAGSSGKRGSMPPRQPTRSAAAAATAARARPRRAPAPAWRRPSGWGPVVAGLLVGGVNGLLGVGGGTLLVPALVYWFGVPDHRAHGTSILVVGLTSLISAWVYASRGMVDPSLALQVAAGGMVGAALGAWWMERLRPRVLRRVYGGFLLILGLRMLVWG</sequence>
<dbReference type="EMBL" id="CP002344">
    <property type="protein sequence ID" value="ADU50924.1"/>
    <property type="molecule type" value="Genomic_DNA"/>
</dbReference>
<dbReference type="GO" id="GO:0005886">
    <property type="term" value="C:plasma membrane"/>
    <property type="evidence" value="ECO:0007669"/>
    <property type="project" value="UniProtKB-SubCell"/>
</dbReference>
<dbReference type="KEGG" id="tmr:Tmar_0809"/>
<comment type="subcellular location">
    <subcellularLocation>
        <location evidence="6">Cell membrane</location>
        <topology evidence="6">Multi-pass membrane protein</topology>
    </subcellularLocation>
    <subcellularLocation>
        <location evidence="1">Membrane</location>
        <topology evidence="1">Multi-pass membrane protein</topology>
    </subcellularLocation>
</comment>
<gene>
    <name evidence="8" type="ordered locus">Tmar_0809</name>
</gene>
<protein>
    <recommendedName>
        <fullName evidence="6">Probable membrane transporter protein</fullName>
    </recommendedName>
</protein>
<organism evidence="8 9">
    <name type="scientific">Thermaerobacter marianensis (strain ATCC 700841 / DSM 12885 / JCM 10246 / 7p75a)</name>
    <dbReference type="NCBI Taxonomy" id="644966"/>
    <lineage>
        <taxon>Bacteria</taxon>
        <taxon>Bacillati</taxon>
        <taxon>Bacillota</taxon>
        <taxon>Clostridia</taxon>
        <taxon>Eubacteriales</taxon>
        <taxon>Clostridiales Family XVII. Incertae Sedis</taxon>
        <taxon>Thermaerobacter</taxon>
    </lineage>
</organism>
<dbReference type="AlphaFoldDB" id="E6SIL8"/>
<dbReference type="Pfam" id="PF01925">
    <property type="entry name" value="TauE"/>
    <property type="match status" value="1"/>
</dbReference>
<accession>E6SIL8</accession>
<name>E6SIL8_THEM7</name>
<dbReference type="eggNOG" id="COG0730">
    <property type="taxonomic scope" value="Bacteria"/>
</dbReference>
<feature type="transmembrane region" description="Helical" evidence="6">
    <location>
        <begin position="102"/>
        <end position="120"/>
    </location>
</feature>
<keyword evidence="4 6" id="KW-1133">Transmembrane helix</keyword>
<keyword evidence="3 6" id="KW-0812">Transmembrane</keyword>
<reference evidence="9" key="2">
    <citation type="journal article" date="2010" name="Stand. Genomic Sci.">
        <title>Complete genome sequence of Thermaerobacter marianensis type strain (7p75aT).</title>
        <authorList>
            <person name="Han C."/>
            <person name="Gu W."/>
            <person name="Zhang X."/>
            <person name="Lapidus A."/>
            <person name="Nolan M."/>
            <person name="Copeland A."/>
            <person name="Lucas S."/>
            <person name="Glavina Del Rio T."/>
            <person name="Tice H."/>
            <person name="Cheng J."/>
            <person name="Tapia R."/>
            <person name="Goodwin L."/>
            <person name="Pitluck S."/>
            <person name="Pagani I."/>
            <person name="Ivanova N."/>
            <person name="Mavromatis K."/>
            <person name="Mikhailova N."/>
            <person name="Pati A."/>
            <person name="Chen A."/>
            <person name="Palaniappan K."/>
            <person name="Land M."/>
            <person name="Hauser L."/>
            <person name="Chang Y."/>
            <person name="Jeffries C."/>
            <person name="Schneider S."/>
            <person name="Rohde M."/>
            <person name="Goker M."/>
            <person name="Pukall R."/>
            <person name="Woyke T."/>
            <person name="Bristow J."/>
            <person name="Eisen J."/>
            <person name="Markowitz V."/>
            <person name="Hugenholtz P."/>
            <person name="Kyrpides N."/>
            <person name="Klenk H."/>
            <person name="Detter J."/>
        </authorList>
    </citation>
    <scope>NUCLEOTIDE SEQUENCE [LARGE SCALE GENOMIC DNA]</scope>
    <source>
        <strain evidence="9">ATCC 700841 / DSM 12885 / JCM 10246 / 7p75a</strain>
    </source>
</reference>
<evidence type="ECO:0000313" key="8">
    <source>
        <dbReference type="EMBL" id="ADU50924.1"/>
    </source>
</evidence>
<evidence type="ECO:0000256" key="5">
    <source>
        <dbReference type="ARBA" id="ARBA00023136"/>
    </source>
</evidence>
<feature type="compositionally biased region" description="Low complexity" evidence="7">
    <location>
        <begin position="29"/>
        <end position="41"/>
    </location>
</feature>
<evidence type="ECO:0000256" key="6">
    <source>
        <dbReference type="RuleBase" id="RU363041"/>
    </source>
</evidence>
<evidence type="ECO:0000256" key="4">
    <source>
        <dbReference type="ARBA" id="ARBA00022989"/>
    </source>
</evidence>
<dbReference type="PANTHER" id="PTHR43701:SF2">
    <property type="entry name" value="MEMBRANE TRANSPORTER PROTEIN YJNA-RELATED"/>
    <property type="match status" value="1"/>
</dbReference>
<dbReference type="InterPro" id="IPR002781">
    <property type="entry name" value="TM_pro_TauE-like"/>
</dbReference>
<evidence type="ECO:0000256" key="2">
    <source>
        <dbReference type="ARBA" id="ARBA00009142"/>
    </source>
</evidence>
<evidence type="ECO:0000256" key="1">
    <source>
        <dbReference type="ARBA" id="ARBA00004141"/>
    </source>
</evidence>
<proteinExistence type="inferred from homology"/>
<dbReference type="InterPro" id="IPR051598">
    <property type="entry name" value="TSUP/Inactive_protease-like"/>
</dbReference>
<keyword evidence="9" id="KW-1185">Reference proteome</keyword>
<comment type="similarity">
    <text evidence="2 6">Belongs to the 4-toluene sulfonate uptake permease (TSUP) (TC 2.A.102) family.</text>
</comment>
<dbReference type="STRING" id="644966.Tmar_0809"/>
<dbReference type="Proteomes" id="UP000008915">
    <property type="component" value="Chromosome"/>
</dbReference>
<evidence type="ECO:0000313" key="9">
    <source>
        <dbReference type="Proteomes" id="UP000008915"/>
    </source>
</evidence>
<reference evidence="8 9" key="1">
    <citation type="journal article" date="2010" name="Stand. Genomic Sci.">
        <title>Complete genome sequence of Thermaerobacter marianensis type strain (7p75a).</title>
        <authorList>
            <person name="Han C."/>
            <person name="Gu W."/>
            <person name="Zhang X."/>
            <person name="Lapidus A."/>
            <person name="Nolan M."/>
            <person name="Copeland A."/>
            <person name="Lucas S."/>
            <person name="Del Rio T.G."/>
            <person name="Tice H."/>
            <person name="Cheng J.F."/>
            <person name="Tapia R."/>
            <person name="Goodwin L."/>
            <person name="Pitluck S."/>
            <person name="Pagani I."/>
            <person name="Ivanova N."/>
            <person name="Mavromatis K."/>
            <person name="Mikhailova N."/>
            <person name="Pati A."/>
            <person name="Chen A."/>
            <person name="Palaniappan K."/>
            <person name="Land M."/>
            <person name="Hauser L."/>
            <person name="Chang Y.J."/>
            <person name="Jeffries C.D."/>
            <person name="Schneider S."/>
            <person name="Rohde M."/>
            <person name="Goker M."/>
            <person name="Pukall R."/>
            <person name="Woyke T."/>
            <person name="Bristow J."/>
            <person name="Eisen J.A."/>
            <person name="Markowitz V."/>
            <person name="Hugenholtz P."/>
            <person name="Kyrpides N.C."/>
            <person name="Klenk H.P."/>
            <person name="Detter J.C."/>
        </authorList>
    </citation>
    <scope>NUCLEOTIDE SEQUENCE [LARGE SCALE GENOMIC DNA]</scope>
    <source>
        <strain evidence="9">ATCC 700841 / DSM 12885 / JCM 10246 / 7p75a</strain>
    </source>
</reference>
<evidence type="ECO:0000256" key="3">
    <source>
        <dbReference type="ARBA" id="ARBA00022692"/>
    </source>
</evidence>
<keyword evidence="6" id="KW-1003">Cell membrane</keyword>
<feature type="region of interest" description="Disordered" evidence="7">
    <location>
        <begin position="1"/>
        <end position="53"/>
    </location>
</feature>